<accession>A0A6J5N920</accession>
<proteinExistence type="predicted"/>
<dbReference type="EMBL" id="LR796601">
    <property type="protein sequence ID" value="CAB4153966.1"/>
    <property type="molecule type" value="Genomic_DNA"/>
</dbReference>
<reference evidence="1" key="1">
    <citation type="submission" date="2020-04" db="EMBL/GenBank/DDBJ databases">
        <authorList>
            <person name="Chiriac C."/>
            <person name="Salcher M."/>
            <person name="Ghai R."/>
            <person name="Kavagutti S V."/>
        </authorList>
    </citation>
    <scope>NUCLEOTIDE SEQUENCE</scope>
</reference>
<protein>
    <submittedName>
        <fullName evidence="1">Uncharacterized protein</fullName>
    </submittedName>
</protein>
<gene>
    <name evidence="1" type="ORF">UFOVP628_41</name>
</gene>
<sequence length="65" mass="7463">MSDHPVIAKLQALEQQMADVQQRLAQINGCRNDTLEEVAQAIERMHCFGQDTIASFAIYIREMKR</sequence>
<organism evidence="1">
    <name type="scientific">uncultured Caudovirales phage</name>
    <dbReference type="NCBI Taxonomy" id="2100421"/>
    <lineage>
        <taxon>Viruses</taxon>
        <taxon>Duplodnaviria</taxon>
        <taxon>Heunggongvirae</taxon>
        <taxon>Uroviricota</taxon>
        <taxon>Caudoviricetes</taxon>
        <taxon>Peduoviridae</taxon>
        <taxon>Maltschvirus</taxon>
        <taxon>Maltschvirus maltsch</taxon>
    </lineage>
</organism>
<evidence type="ECO:0000313" key="1">
    <source>
        <dbReference type="EMBL" id="CAB4153966.1"/>
    </source>
</evidence>
<name>A0A6J5N920_9CAUD</name>